<dbReference type="InterPro" id="IPR003135">
    <property type="entry name" value="ATP-grasp_carboxylate-amine"/>
</dbReference>
<gene>
    <name evidence="4" type="ORF">B1A_16898</name>
</gene>
<feature type="domain" description="ATP-grasp fold ATP-dependent carboxylate-amine ligase-type" evidence="3">
    <location>
        <begin position="42"/>
        <end position="182"/>
    </location>
</feature>
<name>T0Z598_9ZZZZ</name>
<dbReference type="PANTHER" id="PTHR11609">
    <property type="entry name" value="PURINE BIOSYNTHESIS PROTEIN 6/7, PUR6/7"/>
    <property type="match status" value="1"/>
</dbReference>
<keyword evidence="1" id="KW-0547">Nucleotide-binding</keyword>
<comment type="caution">
    <text evidence="4">The sequence shown here is derived from an EMBL/GenBank/DDBJ whole genome shotgun (WGS) entry which is preliminary data.</text>
</comment>
<accession>T0Z598</accession>
<feature type="non-terminal residue" evidence="4">
    <location>
        <position position="1"/>
    </location>
</feature>
<dbReference type="EMBL" id="AUZX01012423">
    <property type="protein sequence ID" value="EQD39342.1"/>
    <property type="molecule type" value="Genomic_DNA"/>
</dbReference>
<evidence type="ECO:0000256" key="2">
    <source>
        <dbReference type="ARBA" id="ARBA00022840"/>
    </source>
</evidence>
<reference evidence="4" key="2">
    <citation type="journal article" date="2014" name="ISME J.">
        <title>Microbial stratification in low pH oxic and suboxic macroscopic growths along an acid mine drainage.</title>
        <authorList>
            <person name="Mendez-Garcia C."/>
            <person name="Mesa V."/>
            <person name="Sprenger R.R."/>
            <person name="Richter M."/>
            <person name="Diez M.S."/>
            <person name="Solano J."/>
            <person name="Bargiela R."/>
            <person name="Golyshina O.V."/>
            <person name="Manteca A."/>
            <person name="Ramos J.L."/>
            <person name="Gallego J.R."/>
            <person name="Llorente I."/>
            <person name="Martins Dos Santos V.A."/>
            <person name="Jensen O.N."/>
            <person name="Pelaez A.I."/>
            <person name="Sanchez J."/>
            <person name="Ferrer M."/>
        </authorList>
    </citation>
    <scope>NUCLEOTIDE SEQUENCE</scope>
</reference>
<keyword evidence="2" id="KW-0067">ATP-binding</keyword>
<dbReference type="GO" id="GO:0005829">
    <property type="term" value="C:cytosol"/>
    <property type="evidence" value="ECO:0007669"/>
    <property type="project" value="TreeGrafter"/>
</dbReference>
<organism evidence="4">
    <name type="scientific">mine drainage metagenome</name>
    <dbReference type="NCBI Taxonomy" id="410659"/>
    <lineage>
        <taxon>unclassified sequences</taxon>
        <taxon>metagenomes</taxon>
        <taxon>ecological metagenomes</taxon>
    </lineage>
</organism>
<evidence type="ECO:0000256" key="1">
    <source>
        <dbReference type="ARBA" id="ARBA00022741"/>
    </source>
</evidence>
<dbReference type="InterPro" id="IPR013815">
    <property type="entry name" value="ATP_grasp_subdomain_1"/>
</dbReference>
<dbReference type="SUPFAM" id="SSF56059">
    <property type="entry name" value="Glutathione synthetase ATP-binding domain-like"/>
    <property type="match status" value="1"/>
</dbReference>
<dbReference type="AlphaFoldDB" id="T0Z598"/>
<sequence length="197" mass="21358">LTVEAESIEPVALEAASNTGCLVAPSADVQRTVRDRRLEKLFLRDHGLAVGPFATVESASQMREAAEALIAAGAKKLIAKTARGGYDGKGQRWIHSATEAPDVWEALGSTPLVVESGIDFVAEASVIVARSADGRMTHFPVFQNEHRRGILFQTRMPGEFSPATAAKAVDLGRRAAEALGVVACWRWKCLYCRMEMY</sequence>
<evidence type="ECO:0000259" key="3">
    <source>
        <dbReference type="Pfam" id="PF02222"/>
    </source>
</evidence>
<protein>
    <submittedName>
        <fullName evidence="4">Phosphoribosylaminoimidazole carboxylase, ATPase subunit</fullName>
    </submittedName>
</protein>
<dbReference type="PANTHER" id="PTHR11609:SF5">
    <property type="entry name" value="PHOSPHORIBOSYLAMINOIMIDAZOLE CARBOXYLASE"/>
    <property type="match status" value="1"/>
</dbReference>
<dbReference type="GO" id="GO:0005524">
    <property type="term" value="F:ATP binding"/>
    <property type="evidence" value="ECO:0007669"/>
    <property type="project" value="UniProtKB-KW"/>
</dbReference>
<dbReference type="Pfam" id="PF02222">
    <property type="entry name" value="ATP-grasp"/>
    <property type="match status" value="1"/>
</dbReference>
<proteinExistence type="predicted"/>
<dbReference type="Gene3D" id="3.30.1490.20">
    <property type="entry name" value="ATP-grasp fold, A domain"/>
    <property type="match status" value="1"/>
</dbReference>
<dbReference type="Gene3D" id="3.30.470.20">
    <property type="entry name" value="ATP-grasp fold, B domain"/>
    <property type="match status" value="1"/>
</dbReference>
<evidence type="ECO:0000313" key="4">
    <source>
        <dbReference type="EMBL" id="EQD39342.1"/>
    </source>
</evidence>
<reference evidence="4" key="1">
    <citation type="submission" date="2013-08" db="EMBL/GenBank/DDBJ databases">
        <authorList>
            <person name="Mendez C."/>
            <person name="Richter M."/>
            <person name="Ferrer M."/>
            <person name="Sanchez J."/>
        </authorList>
    </citation>
    <scope>NUCLEOTIDE SEQUENCE</scope>
</reference>